<dbReference type="EMBL" id="WJIE01000001">
    <property type="protein sequence ID" value="MRG90907.1"/>
    <property type="molecule type" value="Genomic_DNA"/>
</dbReference>
<evidence type="ECO:0008006" key="5">
    <source>
        <dbReference type="Google" id="ProtNLM"/>
    </source>
</evidence>
<feature type="region of interest" description="Disordered" evidence="1">
    <location>
        <begin position="30"/>
        <end position="56"/>
    </location>
</feature>
<feature type="compositionally biased region" description="Gly residues" evidence="1">
    <location>
        <begin position="33"/>
        <end position="56"/>
    </location>
</feature>
<name>A0A6N7PGI5_9BACT</name>
<sequence length="560" mass="55619">MSTSRLAAISLLFGVLAAYGCGEEESITETTLGAGGGGGSASGSEGGGASGSGGVSSDGGSGGGAAACVPLATEVCYGGPAGTEGVGVCKGGTRTCNAEGTGFGPCEGAVVPSPEDCATSEDEDCDGATPTCGSDNLWSRRFGAGEGLGLVAGSGGHPIVVGRFPGSLSFGGNTLQSSGGYDAFIAKLDGASGEHLWSRRLGGAEDQAAWSVAEDPQGNVIVVGEFLGQMSVGGGNSLQSEGGFDIFVAKYDGEDGEHLWSRRYGNSEDQVARGVAVSKTGEILVIGSFSGGVDFGTGTMESAGSFDMFVLTLDGSGNTIRAQRYGDGEDQNGRAIAVDTSGSPVITGDFRGEMEFGGTTLTSAGGFDLFVARLDPAGGVVYANRYGDNDPQRGYAVRVNAMGNAVVSGIVRGNVDFGGGPLTAQNLDVFLLELSPNGGHLKSRIMGGSKADSAGGVAIGAGGRFVVAGGYVKDAKFGAIQLDAPGGASSSNAFLARFDTSGNVLSALGYGDKDDQTMTAVSTDAAGRIFVAAQVGGMVDFGLGPLWGGPAELVLAKLAP</sequence>
<accession>A0A6N7PGI5</accession>
<comment type="caution">
    <text evidence="3">The sequence shown here is derived from an EMBL/GenBank/DDBJ whole genome shotgun (WGS) entry which is preliminary data.</text>
</comment>
<evidence type="ECO:0000256" key="1">
    <source>
        <dbReference type="SAM" id="MobiDB-lite"/>
    </source>
</evidence>
<keyword evidence="4" id="KW-1185">Reference proteome</keyword>
<dbReference type="PANTHER" id="PTHR42754">
    <property type="entry name" value="ENDOGLUCANASE"/>
    <property type="match status" value="1"/>
</dbReference>
<dbReference type="PANTHER" id="PTHR42754:SF1">
    <property type="entry name" value="LIPOPROTEIN"/>
    <property type="match status" value="1"/>
</dbReference>
<reference evidence="3 4" key="1">
    <citation type="submission" date="2019-10" db="EMBL/GenBank/DDBJ databases">
        <title>A soil myxobacterium in the family Polyangiaceae.</title>
        <authorList>
            <person name="Li Y."/>
            <person name="Wang J."/>
        </authorList>
    </citation>
    <scope>NUCLEOTIDE SEQUENCE [LARGE SCALE GENOMIC DNA]</scope>
    <source>
        <strain evidence="3 4">DSM 14734</strain>
    </source>
</reference>
<evidence type="ECO:0000313" key="4">
    <source>
        <dbReference type="Proteomes" id="UP000440224"/>
    </source>
</evidence>
<feature type="signal peptide" evidence="2">
    <location>
        <begin position="1"/>
        <end position="20"/>
    </location>
</feature>
<dbReference type="InterPro" id="IPR011047">
    <property type="entry name" value="Quinoprotein_ADH-like_sf"/>
</dbReference>
<dbReference type="OrthoDB" id="53254at2"/>
<dbReference type="Proteomes" id="UP000440224">
    <property type="component" value="Unassembled WGS sequence"/>
</dbReference>
<feature type="chain" id="PRO_5027057374" description="PQQ-binding-like beta-propeller repeat protein" evidence="2">
    <location>
        <begin position="21"/>
        <end position="560"/>
    </location>
</feature>
<keyword evidence="2" id="KW-0732">Signal</keyword>
<protein>
    <recommendedName>
        <fullName evidence="5">PQQ-binding-like beta-propeller repeat protein</fullName>
    </recommendedName>
</protein>
<dbReference type="SUPFAM" id="SSF50998">
    <property type="entry name" value="Quinoprotein alcohol dehydrogenase-like"/>
    <property type="match status" value="1"/>
</dbReference>
<gene>
    <name evidence="3" type="ORF">GF068_03070</name>
</gene>
<dbReference type="AlphaFoldDB" id="A0A6N7PGI5"/>
<organism evidence="3 4">
    <name type="scientific">Polyangium spumosum</name>
    <dbReference type="NCBI Taxonomy" id="889282"/>
    <lineage>
        <taxon>Bacteria</taxon>
        <taxon>Pseudomonadati</taxon>
        <taxon>Myxococcota</taxon>
        <taxon>Polyangia</taxon>
        <taxon>Polyangiales</taxon>
        <taxon>Polyangiaceae</taxon>
        <taxon>Polyangium</taxon>
    </lineage>
</organism>
<dbReference type="PROSITE" id="PS51257">
    <property type="entry name" value="PROKAR_LIPOPROTEIN"/>
    <property type="match status" value="1"/>
</dbReference>
<evidence type="ECO:0000313" key="3">
    <source>
        <dbReference type="EMBL" id="MRG90907.1"/>
    </source>
</evidence>
<dbReference type="RefSeq" id="WP_153817767.1">
    <property type="nucleotide sequence ID" value="NZ_WJIE01000001.1"/>
</dbReference>
<evidence type="ECO:0000256" key="2">
    <source>
        <dbReference type="SAM" id="SignalP"/>
    </source>
</evidence>
<proteinExistence type="predicted"/>